<feature type="transmembrane region" description="Helical" evidence="2">
    <location>
        <begin position="118"/>
        <end position="139"/>
    </location>
</feature>
<feature type="region of interest" description="Disordered" evidence="1">
    <location>
        <begin position="1"/>
        <end position="71"/>
    </location>
</feature>
<gene>
    <name evidence="3" type="ORF">ST47_g5520</name>
</gene>
<evidence type="ECO:0000256" key="2">
    <source>
        <dbReference type="SAM" id="Phobius"/>
    </source>
</evidence>
<reference evidence="3 4" key="1">
    <citation type="journal article" date="2016" name="Sci. Rep.">
        <title>Draft genome sequencing and secretome analysis of fungal phytopathogen Ascochyta rabiei provides insight into the necrotrophic effector repertoire.</title>
        <authorList>
            <person name="Verma S."/>
            <person name="Gazara R.K."/>
            <person name="Nizam S."/>
            <person name="Parween S."/>
            <person name="Chattopadhyay D."/>
            <person name="Verma P.K."/>
        </authorList>
    </citation>
    <scope>NUCLEOTIDE SEQUENCE [LARGE SCALE GENOMIC DNA]</scope>
    <source>
        <strain evidence="3 4">ArDII</strain>
    </source>
</reference>
<feature type="compositionally biased region" description="Acidic residues" evidence="1">
    <location>
        <begin position="591"/>
        <end position="600"/>
    </location>
</feature>
<evidence type="ECO:0000256" key="1">
    <source>
        <dbReference type="SAM" id="MobiDB-lite"/>
    </source>
</evidence>
<keyword evidence="2" id="KW-1133">Transmembrane helix</keyword>
<dbReference type="Proteomes" id="UP000076837">
    <property type="component" value="Unassembled WGS sequence"/>
</dbReference>
<feature type="compositionally biased region" description="Polar residues" evidence="1">
    <location>
        <begin position="44"/>
        <end position="70"/>
    </location>
</feature>
<feature type="transmembrane region" description="Helical" evidence="2">
    <location>
        <begin position="362"/>
        <end position="384"/>
    </location>
</feature>
<keyword evidence="2" id="KW-0472">Membrane</keyword>
<organism evidence="3 4">
    <name type="scientific">Didymella rabiei</name>
    <name type="common">Chickpea ascochyta blight fungus</name>
    <name type="synonym">Mycosphaerella rabiei</name>
    <dbReference type="NCBI Taxonomy" id="5454"/>
    <lineage>
        <taxon>Eukaryota</taxon>
        <taxon>Fungi</taxon>
        <taxon>Dikarya</taxon>
        <taxon>Ascomycota</taxon>
        <taxon>Pezizomycotina</taxon>
        <taxon>Dothideomycetes</taxon>
        <taxon>Pleosporomycetidae</taxon>
        <taxon>Pleosporales</taxon>
        <taxon>Pleosporineae</taxon>
        <taxon>Didymellaceae</taxon>
        <taxon>Ascochyta</taxon>
    </lineage>
</organism>
<sequence>MLWRAQTCPQPPSFSSTSEPETEHQSDAMDSHAFHSQTDEVDIFNTTPEKSSGPSNSGHDQIKTQASSPTREVLSHVAQEHLIPAENSMQAFATSGNTKARQRRHLITVAATRSRPRILTLFVCASGLLFHLLGIDLGLRLMNGYTEPRLHRAEVQLQAANSDLFREQLIYSNLDRISGATLDRRYGENYEQCLARGLYLAEDAFLGLDLTQYPEVRNRTMEWATHNCGRLLHTPQLLRPEVLRFWTPTSKYRQFAEQAFTRIRTRAALLRRLWFGVESRLAPKPIVAEQSNSTAKRSKLATRMPFSLTLDCHGPPPCRLVDSRSSNSTSRSASSEDAVASALKQVQKWSWPFDRVFRINRYMVSALALLQTLFGALFLLAVLVSRPRPQPKSLLSTRLAGVWPRVCNAIARLHKDEELALGLFINSAMYALLHYQLEYVIEEFDRPLLPVGAAVCAFHVPQTLAFFDPVSIKTETVRSFCRSIKELYMISQGAEPHQLAVQECRRSVCQPSDAKPASKIAARFISPLTPISEDIQQERKAMHAEQGKRPCADFGLEAGYATETDSDYDSDVQQASYVDLTGGATPTFSEDGSDWSVVED</sequence>
<feature type="region of interest" description="Disordered" evidence="1">
    <location>
        <begin position="581"/>
        <end position="600"/>
    </location>
</feature>
<name>A0A163DTC6_DIDRA</name>
<comment type="caution">
    <text evidence="3">The sequence shown here is derived from an EMBL/GenBank/DDBJ whole genome shotgun (WGS) entry which is preliminary data.</text>
</comment>
<protein>
    <submittedName>
        <fullName evidence="3">Uncharacterized protein</fullName>
    </submittedName>
</protein>
<keyword evidence="2" id="KW-0812">Transmembrane</keyword>
<proteinExistence type="predicted"/>
<accession>A0A163DTC6</accession>
<dbReference type="EMBL" id="JYNV01000198">
    <property type="protein sequence ID" value="KZM23342.1"/>
    <property type="molecule type" value="Genomic_DNA"/>
</dbReference>
<keyword evidence="4" id="KW-1185">Reference proteome</keyword>
<evidence type="ECO:0000313" key="3">
    <source>
        <dbReference type="EMBL" id="KZM23342.1"/>
    </source>
</evidence>
<feature type="compositionally biased region" description="Basic and acidic residues" evidence="1">
    <location>
        <begin position="21"/>
        <end position="33"/>
    </location>
</feature>
<evidence type="ECO:0000313" key="4">
    <source>
        <dbReference type="Proteomes" id="UP000076837"/>
    </source>
</evidence>
<dbReference type="AlphaFoldDB" id="A0A163DTC6"/>